<gene>
    <name evidence="2" type="ORF">LAh8_77</name>
</gene>
<protein>
    <submittedName>
        <fullName evidence="2">Putative baseplate protein</fullName>
    </submittedName>
</protein>
<feature type="domain" description="Baseplate structural protein Gp10 C-terminal" evidence="1">
    <location>
        <begin position="123"/>
        <end position="290"/>
    </location>
</feature>
<evidence type="ECO:0000259" key="1">
    <source>
        <dbReference type="Pfam" id="PF21939"/>
    </source>
</evidence>
<dbReference type="EMBL" id="MK838114">
    <property type="protein sequence ID" value="QDH46742.1"/>
    <property type="molecule type" value="Genomic_DNA"/>
</dbReference>
<accession>A0A514A0I8</accession>
<reference evidence="2 3" key="1">
    <citation type="submission" date="2019-04" db="EMBL/GenBank/DDBJ databases">
        <title>Novel bacteriophages capable of disrupting biofilms from clinical strains of Aeromonas hydrophila with intrinsic antibiotic resistance.</title>
        <authorList>
            <person name="Kabwe M."/>
            <person name="Brown T.L."/>
            <person name="Speirs L."/>
            <person name="Ku H."/>
            <person name="Leach M."/>
            <person name="Chan H.T."/>
            <person name="Petrovski S."/>
            <person name="Lock P."/>
            <person name="Tucci J."/>
        </authorList>
    </citation>
    <scope>NUCLEOTIDE SEQUENCE [LARGE SCALE GENOMIC DNA]</scope>
</reference>
<evidence type="ECO:0000313" key="3">
    <source>
        <dbReference type="Proteomes" id="UP000316999"/>
    </source>
</evidence>
<sequence>MKTMEDLAMSVESNVNFIPELNDQFPRKNDLIKEGDDHIRLVKKVLKNTLPGFNKALTITADSMNNFDKNIGFETDTVILKGAMRVDGSINVNGKKLTGLATPTADGDAVSWKFIKDLTTSIYNVTWPINSIYFTVDDRNPSVILGFGTWEKFGQGRVPIGTGTGVDGRSESKTFVNNGTGGMYSTVLTIDNLPQHTHQLNLDTVAGGDHKHDGGVAIRASSSQPFGKAAAHDELFSYEHHKYGEDVGTAWTNTVPGHTHKVQGNTVGTGGGIGFNTQNPYIGVSMWKRTA</sequence>
<dbReference type="Pfam" id="PF21939">
    <property type="entry name" value="Gp10_C"/>
    <property type="match status" value="1"/>
</dbReference>
<evidence type="ECO:0000313" key="2">
    <source>
        <dbReference type="EMBL" id="QDH46742.1"/>
    </source>
</evidence>
<dbReference type="Proteomes" id="UP000316999">
    <property type="component" value="Segment"/>
</dbReference>
<organism evidence="2 3">
    <name type="scientific">Aeromonas phage LAh_8</name>
    <dbReference type="NCBI Taxonomy" id="2591032"/>
    <lineage>
        <taxon>Viruses</taxon>
        <taxon>Duplodnaviria</taxon>
        <taxon>Heunggongvirae</taxon>
        <taxon>Uroviricota</taxon>
        <taxon>Caudoviricetes</taxon>
        <taxon>Grimontviridae</taxon>
        <taxon>Lahexavirus</taxon>
        <taxon>Lahexavirus LAh8</taxon>
    </lineage>
</organism>
<proteinExistence type="predicted"/>
<name>A0A514A0I8_9CAUD</name>
<dbReference type="InterPro" id="IPR053827">
    <property type="entry name" value="Gp10_C"/>
</dbReference>
<keyword evidence="3" id="KW-1185">Reference proteome</keyword>